<dbReference type="SUPFAM" id="SSF46785">
    <property type="entry name" value="Winged helix' DNA-binding domain"/>
    <property type="match status" value="1"/>
</dbReference>
<dbReference type="AlphaFoldDB" id="A0A850LJR4"/>
<dbReference type="InterPro" id="IPR030489">
    <property type="entry name" value="TR_Rrf2-type_CS"/>
</dbReference>
<dbReference type="PANTHER" id="PTHR33221:SF13">
    <property type="entry name" value="TRANSCRIPTIONAL REGULATOR-RELATED"/>
    <property type="match status" value="1"/>
</dbReference>
<protein>
    <submittedName>
        <fullName evidence="1">Rrf2 family transcriptional regulator</fullName>
    </submittedName>
</protein>
<dbReference type="InterPro" id="IPR000944">
    <property type="entry name" value="Tscrpt_reg_Rrf2"/>
</dbReference>
<reference evidence="1 2" key="1">
    <citation type="journal article" date="2020" name="Proc. Natl. Acad. Sci. U.S.A.">
        <title>Ecological drivers of bacterial community assembly in synthetic phycospheres.</title>
        <authorList>
            <person name="Fu H."/>
            <person name="Uchimiya M."/>
            <person name="Gore J."/>
            <person name="Moran M.A."/>
        </authorList>
    </citation>
    <scope>NUCLEOTIDE SEQUENCE [LARGE SCALE GENOMIC DNA]</scope>
    <source>
        <strain evidence="1">HF-Din03</strain>
    </source>
</reference>
<dbReference type="PROSITE" id="PS51197">
    <property type="entry name" value="HTH_RRF2_2"/>
    <property type="match status" value="1"/>
</dbReference>
<dbReference type="GO" id="GO:0005829">
    <property type="term" value="C:cytosol"/>
    <property type="evidence" value="ECO:0007669"/>
    <property type="project" value="TreeGrafter"/>
</dbReference>
<dbReference type="InterPro" id="IPR036390">
    <property type="entry name" value="WH_DNA-bd_sf"/>
</dbReference>
<dbReference type="PANTHER" id="PTHR33221">
    <property type="entry name" value="WINGED HELIX-TURN-HELIX TRANSCRIPTIONAL REGULATOR, RRF2 FAMILY"/>
    <property type="match status" value="1"/>
</dbReference>
<comment type="caution">
    <text evidence="1">The sequence shown here is derived from an EMBL/GenBank/DDBJ whole genome shotgun (WGS) entry which is preliminary data.</text>
</comment>
<dbReference type="PROSITE" id="PS01332">
    <property type="entry name" value="HTH_RRF2_1"/>
    <property type="match status" value="1"/>
</dbReference>
<name>A0A850LJR4_9RHOB</name>
<dbReference type="Pfam" id="PF02082">
    <property type="entry name" value="Rrf2"/>
    <property type="match status" value="1"/>
</dbReference>
<proteinExistence type="predicted"/>
<gene>
    <name evidence="1" type="ORF">HW564_13745</name>
</gene>
<evidence type="ECO:0000313" key="1">
    <source>
        <dbReference type="EMBL" id="NVK97989.1"/>
    </source>
</evidence>
<dbReference type="RefSeq" id="WP_011049400.1">
    <property type="nucleotide sequence ID" value="NZ_CP076685.1"/>
</dbReference>
<evidence type="ECO:0000313" key="2">
    <source>
        <dbReference type="Proteomes" id="UP000565723"/>
    </source>
</evidence>
<accession>A0A850LJR4</accession>
<dbReference type="OMA" id="HCCAILA"/>
<dbReference type="NCBIfam" id="TIGR00738">
    <property type="entry name" value="rrf2_super"/>
    <property type="match status" value="1"/>
</dbReference>
<dbReference type="EMBL" id="JABXIY010000038">
    <property type="protein sequence ID" value="NVK97989.1"/>
    <property type="molecule type" value="Genomic_DNA"/>
</dbReference>
<dbReference type="GO" id="GO:0003700">
    <property type="term" value="F:DNA-binding transcription factor activity"/>
    <property type="evidence" value="ECO:0007669"/>
    <property type="project" value="TreeGrafter"/>
</dbReference>
<sequence length="172" mass="19031">MKHTEGLEWAAHACSLLAALPPDTSLPARLLAEFFDLPEPYLAKQMQKLSAAGIVETRRGPRGGYALARAPAEISLLQMVQAIDGETRHFTCTELRRCGPSGVEDSQYLRPCGIARSMWRAEAAWRRELAGVTLADLLRMGMQDTPPEQAAKALAWFQEKLSQDKPTQEQTP</sequence>
<dbReference type="InterPro" id="IPR036388">
    <property type="entry name" value="WH-like_DNA-bd_sf"/>
</dbReference>
<organism evidence="1 2">
    <name type="scientific">Ruegeria pomeroyi</name>
    <dbReference type="NCBI Taxonomy" id="89184"/>
    <lineage>
        <taxon>Bacteria</taxon>
        <taxon>Pseudomonadati</taxon>
        <taxon>Pseudomonadota</taxon>
        <taxon>Alphaproteobacteria</taxon>
        <taxon>Rhodobacterales</taxon>
        <taxon>Roseobacteraceae</taxon>
        <taxon>Ruegeria</taxon>
    </lineage>
</organism>
<dbReference type="Proteomes" id="UP000565723">
    <property type="component" value="Unassembled WGS sequence"/>
</dbReference>
<dbReference type="Gene3D" id="1.10.10.10">
    <property type="entry name" value="Winged helix-like DNA-binding domain superfamily/Winged helix DNA-binding domain"/>
    <property type="match status" value="1"/>
</dbReference>